<sequence>MKWVDPHALEQPVPRGGGHHAFVRLHPRLHHHLLGSLHHHLHLQMNRRHRWIFLGIVLFVKRQSRGMK</sequence>
<dbReference type="Proteomes" id="UP000265520">
    <property type="component" value="Unassembled WGS sequence"/>
</dbReference>
<reference evidence="1 2" key="1">
    <citation type="journal article" date="2018" name="Front. Plant Sci.">
        <title>Red Clover (Trifolium pratense) and Zigzag Clover (T. medium) - A Picture of Genomic Similarities and Differences.</title>
        <authorList>
            <person name="Dluhosova J."/>
            <person name="Istvanek J."/>
            <person name="Nedelnik J."/>
            <person name="Repkova J."/>
        </authorList>
    </citation>
    <scope>NUCLEOTIDE SEQUENCE [LARGE SCALE GENOMIC DNA]</scope>
    <source>
        <strain evidence="2">cv. 10/8</strain>
        <tissue evidence="1">Leaf</tissue>
    </source>
</reference>
<name>A0A392SZH4_9FABA</name>
<evidence type="ECO:0000313" key="2">
    <source>
        <dbReference type="Proteomes" id="UP000265520"/>
    </source>
</evidence>
<protein>
    <submittedName>
        <fullName evidence="1">Uncharacterized protein</fullName>
    </submittedName>
</protein>
<keyword evidence="2" id="KW-1185">Reference proteome</keyword>
<accession>A0A392SZH4</accession>
<dbReference type="EMBL" id="LXQA010460632">
    <property type="protein sequence ID" value="MCI53270.1"/>
    <property type="molecule type" value="Genomic_DNA"/>
</dbReference>
<proteinExistence type="predicted"/>
<dbReference type="AlphaFoldDB" id="A0A392SZH4"/>
<organism evidence="1 2">
    <name type="scientific">Trifolium medium</name>
    <dbReference type="NCBI Taxonomy" id="97028"/>
    <lineage>
        <taxon>Eukaryota</taxon>
        <taxon>Viridiplantae</taxon>
        <taxon>Streptophyta</taxon>
        <taxon>Embryophyta</taxon>
        <taxon>Tracheophyta</taxon>
        <taxon>Spermatophyta</taxon>
        <taxon>Magnoliopsida</taxon>
        <taxon>eudicotyledons</taxon>
        <taxon>Gunneridae</taxon>
        <taxon>Pentapetalae</taxon>
        <taxon>rosids</taxon>
        <taxon>fabids</taxon>
        <taxon>Fabales</taxon>
        <taxon>Fabaceae</taxon>
        <taxon>Papilionoideae</taxon>
        <taxon>50 kb inversion clade</taxon>
        <taxon>NPAAA clade</taxon>
        <taxon>Hologalegina</taxon>
        <taxon>IRL clade</taxon>
        <taxon>Trifolieae</taxon>
        <taxon>Trifolium</taxon>
    </lineage>
</organism>
<comment type="caution">
    <text evidence="1">The sequence shown here is derived from an EMBL/GenBank/DDBJ whole genome shotgun (WGS) entry which is preliminary data.</text>
</comment>
<evidence type="ECO:0000313" key="1">
    <source>
        <dbReference type="EMBL" id="MCI53270.1"/>
    </source>
</evidence>